<keyword evidence="1" id="KW-0539">Nucleus</keyword>
<accession>A0AAI9UPD6</accession>
<dbReference type="AlphaFoldDB" id="A0AAI9UPD6"/>
<dbReference type="GO" id="GO:0045944">
    <property type="term" value="P:positive regulation of transcription by RNA polymerase II"/>
    <property type="evidence" value="ECO:0007669"/>
    <property type="project" value="TreeGrafter"/>
</dbReference>
<dbReference type="PANTHER" id="PTHR37534">
    <property type="entry name" value="TRANSCRIPTIONAL ACTIVATOR PROTEIN UGA3"/>
    <property type="match status" value="1"/>
</dbReference>
<evidence type="ECO:0000313" key="3">
    <source>
        <dbReference type="Proteomes" id="UP001239795"/>
    </source>
</evidence>
<gene>
    <name evidence="2" type="ORF">CMEL01_13990</name>
</gene>
<evidence type="ECO:0008006" key="4">
    <source>
        <dbReference type="Google" id="ProtNLM"/>
    </source>
</evidence>
<comment type="caution">
    <text evidence="2">The sequence shown here is derived from an EMBL/GenBank/DDBJ whole genome shotgun (WGS) entry which is preliminary data.</text>
</comment>
<dbReference type="PANTHER" id="PTHR37534:SF25">
    <property type="entry name" value="ZN(II)2CYS6 TRANSCRIPTION FACTOR (EUROFUNG)"/>
    <property type="match status" value="1"/>
</dbReference>
<dbReference type="GO" id="GO:0000976">
    <property type="term" value="F:transcription cis-regulatory region binding"/>
    <property type="evidence" value="ECO:0007669"/>
    <property type="project" value="TreeGrafter"/>
</dbReference>
<dbReference type="CDD" id="cd12148">
    <property type="entry name" value="fungal_TF_MHR"/>
    <property type="match status" value="1"/>
</dbReference>
<name>A0AAI9UPD6_9PEZI</name>
<evidence type="ECO:0000313" key="2">
    <source>
        <dbReference type="EMBL" id="KAK1462023.1"/>
    </source>
</evidence>
<dbReference type="GO" id="GO:0005634">
    <property type="term" value="C:nucleus"/>
    <property type="evidence" value="ECO:0007669"/>
    <property type="project" value="UniProtKB-SubCell"/>
</dbReference>
<protein>
    <recommendedName>
        <fullName evidence="4">Zn(II)2Cys6 transcription factor</fullName>
    </recommendedName>
</protein>
<dbReference type="EMBL" id="MLGG01000009">
    <property type="protein sequence ID" value="KAK1462023.1"/>
    <property type="molecule type" value="Genomic_DNA"/>
</dbReference>
<organism evidence="2 3">
    <name type="scientific">Colletotrichum melonis</name>
    <dbReference type="NCBI Taxonomy" id="1209925"/>
    <lineage>
        <taxon>Eukaryota</taxon>
        <taxon>Fungi</taxon>
        <taxon>Dikarya</taxon>
        <taxon>Ascomycota</taxon>
        <taxon>Pezizomycotina</taxon>
        <taxon>Sordariomycetes</taxon>
        <taxon>Hypocreomycetidae</taxon>
        <taxon>Glomerellales</taxon>
        <taxon>Glomerellaceae</taxon>
        <taxon>Colletotrichum</taxon>
        <taxon>Colletotrichum acutatum species complex</taxon>
    </lineage>
</organism>
<keyword evidence="3" id="KW-1185">Reference proteome</keyword>
<reference evidence="2 3" key="1">
    <citation type="submission" date="2016-10" db="EMBL/GenBank/DDBJ databases">
        <title>The genome sequence of Colletotrichum fioriniae PJ7.</title>
        <authorList>
            <person name="Baroncelli R."/>
        </authorList>
    </citation>
    <scope>NUCLEOTIDE SEQUENCE [LARGE SCALE GENOMIC DNA]</scope>
    <source>
        <strain evidence="2">Col 31</strain>
    </source>
</reference>
<proteinExistence type="predicted"/>
<dbReference type="GO" id="GO:0003700">
    <property type="term" value="F:DNA-binding transcription factor activity"/>
    <property type="evidence" value="ECO:0007669"/>
    <property type="project" value="TreeGrafter"/>
</dbReference>
<evidence type="ECO:0000256" key="1">
    <source>
        <dbReference type="ARBA" id="ARBA00023242"/>
    </source>
</evidence>
<sequence>MSEHDLAGEIWKSPLPSLLDISVARRAGQRGLDEDIVAKDSQDDSFQSISISPSLSQHGVGRPFEDREKARLFMHYIHDLSTWLMLRIAQVDVSDKRRHFGTEVPKRACHSPLLAYAIIALASRSLCSIKGTDDSKPSTYYSHALQILIPILGSSTEALNEEVLAAIVILRQYEEMTDTDFGVHLSGSSKLLNSMFSLASKGGLGEAASWIVLRQDYWVALVKSQPLSINLDSYKGSSSFVVSDPECLANRAVFLCAQACAYAFQPTMVRDLDRWNKLNQELGNWLVSNPWHADPLWVDPPHDTSANGSAFPTVWMTHPAHVVGYQHYSLARMILHIFNPYLSKPSLDTFRRRRESEQAVLDNFRLLLGLAISNPLVVNASFTAAHALRACGIYLTDPKEQRESLDLLDKLHQRTGWRTKDLEEQLNSQWSQDSCNSAFGYLFAEARK</sequence>
<dbReference type="Proteomes" id="UP001239795">
    <property type="component" value="Unassembled WGS sequence"/>
</dbReference>